<dbReference type="Proteomes" id="UP000265768">
    <property type="component" value="Unassembled WGS sequence"/>
</dbReference>
<dbReference type="InterPro" id="IPR039424">
    <property type="entry name" value="SBP_5"/>
</dbReference>
<name>A0A3A4AW55_9ACTN</name>
<keyword evidence="8" id="KW-1185">Reference proteome</keyword>
<evidence type="ECO:0000256" key="2">
    <source>
        <dbReference type="ARBA" id="ARBA00005695"/>
    </source>
</evidence>
<protein>
    <submittedName>
        <fullName evidence="7">ABC transporter substrate-binding protein</fullName>
    </submittedName>
</protein>
<proteinExistence type="inferred from homology"/>
<dbReference type="GO" id="GO:1904680">
    <property type="term" value="F:peptide transmembrane transporter activity"/>
    <property type="evidence" value="ECO:0007669"/>
    <property type="project" value="TreeGrafter"/>
</dbReference>
<feature type="signal peptide" evidence="5">
    <location>
        <begin position="1"/>
        <end position="22"/>
    </location>
</feature>
<dbReference type="AlphaFoldDB" id="A0A3A4AW55"/>
<dbReference type="Gene3D" id="3.10.105.10">
    <property type="entry name" value="Dipeptide-binding Protein, Domain 3"/>
    <property type="match status" value="1"/>
</dbReference>
<organism evidence="7 8">
    <name type="scientific">Bailinhaonella thermotolerans</name>
    <dbReference type="NCBI Taxonomy" id="1070861"/>
    <lineage>
        <taxon>Bacteria</taxon>
        <taxon>Bacillati</taxon>
        <taxon>Actinomycetota</taxon>
        <taxon>Actinomycetes</taxon>
        <taxon>Streptosporangiales</taxon>
        <taxon>Streptosporangiaceae</taxon>
        <taxon>Bailinhaonella</taxon>
    </lineage>
</organism>
<dbReference type="GO" id="GO:0043190">
    <property type="term" value="C:ATP-binding cassette (ABC) transporter complex"/>
    <property type="evidence" value="ECO:0007669"/>
    <property type="project" value="InterPro"/>
</dbReference>
<evidence type="ECO:0000313" key="8">
    <source>
        <dbReference type="Proteomes" id="UP000265768"/>
    </source>
</evidence>
<dbReference type="EMBL" id="QZEY01000010">
    <property type="protein sequence ID" value="RJL30083.1"/>
    <property type="molecule type" value="Genomic_DNA"/>
</dbReference>
<accession>A0A3A4AW55</accession>
<dbReference type="PANTHER" id="PTHR30290:SF10">
    <property type="entry name" value="PERIPLASMIC OLIGOPEPTIDE-BINDING PROTEIN-RELATED"/>
    <property type="match status" value="1"/>
</dbReference>
<reference evidence="7 8" key="1">
    <citation type="submission" date="2018-09" db="EMBL/GenBank/DDBJ databases">
        <title>YIM 75507 draft genome.</title>
        <authorList>
            <person name="Tang S."/>
            <person name="Feng Y."/>
        </authorList>
    </citation>
    <scope>NUCLEOTIDE SEQUENCE [LARGE SCALE GENOMIC DNA]</scope>
    <source>
        <strain evidence="7 8">YIM 75507</strain>
    </source>
</reference>
<evidence type="ECO:0000259" key="6">
    <source>
        <dbReference type="Pfam" id="PF00496"/>
    </source>
</evidence>
<dbReference type="GO" id="GO:0030313">
    <property type="term" value="C:cell envelope"/>
    <property type="evidence" value="ECO:0007669"/>
    <property type="project" value="UniProtKB-SubCell"/>
</dbReference>
<dbReference type="InterPro" id="IPR000914">
    <property type="entry name" value="SBP_5_dom"/>
</dbReference>
<evidence type="ECO:0000256" key="5">
    <source>
        <dbReference type="SAM" id="SignalP"/>
    </source>
</evidence>
<evidence type="ECO:0000256" key="4">
    <source>
        <dbReference type="ARBA" id="ARBA00022729"/>
    </source>
</evidence>
<comment type="caution">
    <text evidence="7">The sequence shown here is derived from an EMBL/GenBank/DDBJ whole genome shotgun (WGS) entry which is preliminary data.</text>
</comment>
<comment type="similarity">
    <text evidence="2">Belongs to the bacterial solute-binding protein 5 family.</text>
</comment>
<dbReference type="PIRSF" id="PIRSF002741">
    <property type="entry name" value="MppA"/>
    <property type="match status" value="1"/>
</dbReference>
<dbReference type="GO" id="GO:0042597">
    <property type="term" value="C:periplasmic space"/>
    <property type="evidence" value="ECO:0007669"/>
    <property type="project" value="UniProtKB-ARBA"/>
</dbReference>
<evidence type="ECO:0000313" key="7">
    <source>
        <dbReference type="EMBL" id="RJL30083.1"/>
    </source>
</evidence>
<feature type="chain" id="PRO_5017234823" evidence="5">
    <location>
        <begin position="23"/>
        <end position="513"/>
    </location>
</feature>
<comment type="subcellular location">
    <subcellularLocation>
        <location evidence="1">Cell envelope</location>
    </subcellularLocation>
</comment>
<dbReference type="PROSITE" id="PS51257">
    <property type="entry name" value="PROKAR_LIPOPROTEIN"/>
    <property type="match status" value="1"/>
</dbReference>
<dbReference type="SUPFAM" id="SSF53850">
    <property type="entry name" value="Periplasmic binding protein-like II"/>
    <property type="match status" value="1"/>
</dbReference>
<dbReference type="PANTHER" id="PTHR30290">
    <property type="entry name" value="PERIPLASMIC BINDING COMPONENT OF ABC TRANSPORTER"/>
    <property type="match status" value="1"/>
</dbReference>
<dbReference type="GO" id="GO:0015833">
    <property type="term" value="P:peptide transport"/>
    <property type="evidence" value="ECO:0007669"/>
    <property type="project" value="TreeGrafter"/>
</dbReference>
<evidence type="ECO:0000256" key="1">
    <source>
        <dbReference type="ARBA" id="ARBA00004196"/>
    </source>
</evidence>
<gene>
    <name evidence="7" type="ORF">D5H75_24470</name>
</gene>
<dbReference type="InterPro" id="IPR030678">
    <property type="entry name" value="Peptide/Ni-bd"/>
</dbReference>
<keyword evidence="4 5" id="KW-0732">Signal</keyword>
<sequence length="513" mass="55610">MNRPARVPLALVAFLTAASALAGCGGSGGGAAGEGSKTLSIATMTLPQSLDPKDAIGSALPFFQAVYDTLIKREPDGSYSPMLATEWKYDDKRTELTLTLRGDVKFDDGTPFNAAAVKANLERFQKGGGGQARTLADLQEVKVVDDTHVTLVLKQPNPAMLFYLSDAAGLMANPAAFAKGDSLRNSPDGTGPYDLDAGTTTIGTRWEFKRAPKYWGPKLPYDKVAISFFDNETAIVNGLKTGQVNAALLQNTDQQASVTGDAKLKTIKQEFDFQGLLLFDRAGMVTPALRDPRVRQAINYAIDRKTMLDKIRQGQGAVTSQVFGPKAQAFKPELDTYYPYDPAKAKQLVKDAGKEGFTLKLPRVSAIVSDALAASLQSDLAAAGIKLEWENVDQGTAVKRIFRDRGFSGMVMNMGQSPIDWVVVGELVLPGTFNMFGYTDDTVKDLLPKIQVKDAKDARADLQALNEHLVKDAWFVPFYRMTYLHVSDGSVTIKPQDGMAVPSIYNYAPARQG</sequence>
<evidence type="ECO:0000256" key="3">
    <source>
        <dbReference type="ARBA" id="ARBA00022448"/>
    </source>
</evidence>
<feature type="domain" description="Solute-binding protein family 5" evidence="6">
    <location>
        <begin position="79"/>
        <end position="419"/>
    </location>
</feature>
<dbReference type="OrthoDB" id="9803988at2"/>
<dbReference type="Gene3D" id="3.40.190.10">
    <property type="entry name" value="Periplasmic binding protein-like II"/>
    <property type="match status" value="1"/>
</dbReference>
<keyword evidence="3" id="KW-0813">Transport</keyword>
<dbReference type="RefSeq" id="WP_119928863.1">
    <property type="nucleotide sequence ID" value="NZ_QZEY01000010.1"/>
</dbReference>
<dbReference type="Pfam" id="PF00496">
    <property type="entry name" value="SBP_bac_5"/>
    <property type="match status" value="1"/>
</dbReference>